<protein>
    <submittedName>
        <fullName evidence="2">Uncharacterized protein</fullName>
    </submittedName>
</protein>
<comment type="caution">
    <text evidence="2">The sequence shown here is derived from an EMBL/GenBank/DDBJ whole genome shotgun (WGS) entry which is preliminary data.</text>
</comment>
<reference evidence="2 3" key="1">
    <citation type="submission" date="2015-06" db="EMBL/GenBank/DDBJ databases">
        <title>Draft genome of the moderately acidophilic sulfate reducer Candidatus Desulfosporosinus acididurans strain M1.</title>
        <authorList>
            <person name="Poehlein A."/>
            <person name="Petzsch P."/>
            <person name="Johnson B.D."/>
            <person name="Schloemann M."/>
            <person name="Daniel R."/>
            <person name="Muehling M."/>
        </authorList>
    </citation>
    <scope>NUCLEOTIDE SEQUENCE [LARGE SCALE GENOMIC DNA]</scope>
    <source>
        <strain evidence="2 3">M1</strain>
    </source>
</reference>
<evidence type="ECO:0000313" key="3">
    <source>
        <dbReference type="Proteomes" id="UP000036356"/>
    </source>
</evidence>
<proteinExistence type="predicted"/>
<feature type="compositionally biased region" description="Polar residues" evidence="1">
    <location>
        <begin position="15"/>
        <end position="26"/>
    </location>
</feature>
<evidence type="ECO:0000256" key="1">
    <source>
        <dbReference type="SAM" id="MobiDB-lite"/>
    </source>
</evidence>
<dbReference type="Proteomes" id="UP000036356">
    <property type="component" value="Unassembled WGS sequence"/>
</dbReference>
<dbReference type="PATRIC" id="fig|476652.3.peg.1065"/>
<dbReference type="AlphaFoldDB" id="A0A0J1FUI8"/>
<keyword evidence="3" id="KW-1185">Reference proteome</keyword>
<dbReference type="EMBL" id="LDZY01000003">
    <property type="protein sequence ID" value="KLU67100.1"/>
    <property type="molecule type" value="Genomic_DNA"/>
</dbReference>
<name>A0A0J1FUI8_9FIRM</name>
<organism evidence="2 3">
    <name type="scientific">Desulfosporosinus acididurans</name>
    <dbReference type="NCBI Taxonomy" id="476652"/>
    <lineage>
        <taxon>Bacteria</taxon>
        <taxon>Bacillati</taxon>
        <taxon>Bacillota</taxon>
        <taxon>Clostridia</taxon>
        <taxon>Eubacteriales</taxon>
        <taxon>Desulfitobacteriaceae</taxon>
        <taxon>Desulfosporosinus</taxon>
    </lineage>
</organism>
<sequence length="132" mass="15003">MILVGKLLSRVFGSKNDNQDSTQDSNQGKKDSAKIKIPYTKEFPYVPSYHWVQAFEFTPATSEEPLAKAKYLIHKSKDTVVYEAYKAILVEDGWTITEETKVINFVAQKDNHIANISFSIFEENVLLTILAN</sequence>
<gene>
    <name evidence="2" type="ORF">DEAC_c10340</name>
</gene>
<feature type="region of interest" description="Disordered" evidence="1">
    <location>
        <begin position="14"/>
        <end position="33"/>
    </location>
</feature>
<evidence type="ECO:0000313" key="2">
    <source>
        <dbReference type="EMBL" id="KLU67100.1"/>
    </source>
</evidence>
<accession>A0A0J1FUI8</accession>